<proteinExistence type="predicted"/>
<dbReference type="AlphaFoldDB" id="A0A9N9KD71"/>
<keyword evidence="3" id="KW-1185">Reference proteome</keyword>
<feature type="non-terminal residue" evidence="2">
    <location>
        <position position="1"/>
    </location>
</feature>
<reference evidence="2" key="1">
    <citation type="submission" date="2021-06" db="EMBL/GenBank/DDBJ databases">
        <authorList>
            <person name="Kallberg Y."/>
            <person name="Tangrot J."/>
            <person name="Rosling A."/>
        </authorList>
    </citation>
    <scope>NUCLEOTIDE SEQUENCE</scope>
    <source>
        <strain evidence="2">MA453B</strain>
    </source>
</reference>
<evidence type="ECO:0000313" key="2">
    <source>
        <dbReference type="EMBL" id="CAG8819757.1"/>
    </source>
</evidence>
<dbReference type="EMBL" id="CAJVPY010058373">
    <property type="protein sequence ID" value="CAG8819757.1"/>
    <property type="molecule type" value="Genomic_DNA"/>
</dbReference>
<dbReference type="Proteomes" id="UP000789405">
    <property type="component" value="Unassembled WGS sequence"/>
</dbReference>
<protein>
    <submittedName>
        <fullName evidence="2">20613_t:CDS:1</fullName>
    </submittedName>
</protein>
<name>A0A9N9KD71_9GLOM</name>
<evidence type="ECO:0000256" key="1">
    <source>
        <dbReference type="SAM" id="MobiDB-lite"/>
    </source>
</evidence>
<sequence>TMKPTLRKVTDTHKRTPARNPESDEFTQTNSRINTKRGTTESNKLTEENQSYSPQVTNSHGETAPKSTPRAPKLTPRR</sequence>
<feature type="region of interest" description="Disordered" evidence="1">
    <location>
        <begin position="1"/>
        <end position="78"/>
    </location>
</feature>
<organism evidence="2 3">
    <name type="scientific">Dentiscutata erythropus</name>
    <dbReference type="NCBI Taxonomy" id="1348616"/>
    <lineage>
        <taxon>Eukaryota</taxon>
        <taxon>Fungi</taxon>
        <taxon>Fungi incertae sedis</taxon>
        <taxon>Mucoromycota</taxon>
        <taxon>Glomeromycotina</taxon>
        <taxon>Glomeromycetes</taxon>
        <taxon>Diversisporales</taxon>
        <taxon>Gigasporaceae</taxon>
        <taxon>Dentiscutata</taxon>
    </lineage>
</organism>
<feature type="compositionally biased region" description="Polar residues" evidence="1">
    <location>
        <begin position="26"/>
        <end position="61"/>
    </location>
</feature>
<evidence type="ECO:0000313" key="3">
    <source>
        <dbReference type="Proteomes" id="UP000789405"/>
    </source>
</evidence>
<accession>A0A9N9KD71</accession>
<comment type="caution">
    <text evidence="2">The sequence shown here is derived from an EMBL/GenBank/DDBJ whole genome shotgun (WGS) entry which is preliminary data.</text>
</comment>
<gene>
    <name evidence="2" type="ORF">DERYTH_LOCUS26838</name>
</gene>